<evidence type="ECO:0008006" key="4">
    <source>
        <dbReference type="Google" id="ProtNLM"/>
    </source>
</evidence>
<dbReference type="Proteomes" id="UP000799438">
    <property type="component" value="Unassembled WGS sequence"/>
</dbReference>
<proteinExistence type="predicted"/>
<keyword evidence="1" id="KW-0732">Signal</keyword>
<evidence type="ECO:0000313" key="3">
    <source>
        <dbReference type="Proteomes" id="UP000799438"/>
    </source>
</evidence>
<gene>
    <name evidence="2" type="ORF">K452DRAFT_297512</name>
</gene>
<dbReference type="AlphaFoldDB" id="A0A6A6BFR0"/>
<keyword evidence="3" id="KW-1185">Reference proteome</keyword>
<feature type="chain" id="PRO_5025402112" description="Cyanovirin-N domain-containing protein" evidence="1">
    <location>
        <begin position="16"/>
        <end position="138"/>
    </location>
</feature>
<sequence>MLLSHIVFFASAALATPLLPRGEQVVSGDEVTDTKCLDTSASLDTHETNVALLNICGGIAGSIQKCGGRPSATTGEEGRSRFDLQATEADAGAQINISKGRWERCVKAARLTCPTGTFMSTCVGGATSGDVQFMLSEA</sequence>
<protein>
    <recommendedName>
        <fullName evidence="4">Cyanovirin-N domain-containing protein</fullName>
    </recommendedName>
</protein>
<evidence type="ECO:0000256" key="1">
    <source>
        <dbReference type="SAM" id="SignalP"/>
    </source>
</evidence>
<dbReference type="RefSeq" id="XP_033398712.1">
    <property type="nucleotide sequence ID" value="XM_033542034.1"/>
</dbReference>
<accession>A0A6A6BFR0</accession>
<dbReference type="GeneID" id="54299531"/>
<reference evidence="2" key="1">
    <citation type="journal article" date="2020" name="Stud. Mycol.">
        <title>101 Dothideomycetes genomes: a test case for predicting lifestyles and emergence of pathogens.</title>
        <authorList>
            <person name="Haridas S."/>
            <person name="Albert R."/>
            <person name="Binder M."/>
            <person name="Bloem J."/>
            <person name="Labutti K."/>
            <person name="Salamov A."/>
            <person name="Andreopoulos B."/>
            <person name="Baker S."/>
            <person name="Barry K."/>
            <person name="Bills G."/>
            <person name="Bluhm B."/>
            <person name="Cannon C."/>
            <person name="Castanera R."/>
            <person name="Culley D."/>
            <person name="Daum C."/>
            <person name="Ezra D."/>
            <person name="Gonzalez J."/>
            <person name="Henrissat B."/>
            <person name="Kuo A."/>
            <person name="Liang C."/>
            <person name="Lipzen A."/>
            <person name="Lutzoni F."/>
            <person name="Magnuson J."/>
            <person name="Mondo S."/>
            <person name="Nolan M."/>
            <person name="Ohm R."/>
            <person name="Pangilinan J."/>
            <person name="Park H.-J."/>
            <person name="Ramirez L."/>
            <person name="Alfaro M."/>
            <person name="Sun H."/>
            <person name="Tritt A."/>
            <person name="Yoshinaga Y."/>
            <person name="Zwiers L.-H."/>
            <person name="Turgeon B."/>
            <person name="Goodwin S."/>
            <person name="Spatafora J."/>
            <person name="Crous P."/>
            <person name="Grigoriev I."/>
        </authorList>
    </citation>
    <scope>NUCLEOTIDE SEQUENCE</scope>
    <source>
        <strain evidence="2">CBS 121167</strain>
    </source>
</reference>
<dbReference type="OrthoDB" id="2097653at2759"/>
<evidence type="ECO:0000313" key="2">
    <source>
        <dbReference type="EMBL" id="KAF2143000.1"/>
    </source>
</evidence>
<dbReference type="EMBL" id="ML995483">
    <property type="protein sequence ID" value="KAF2143000.1"/>
    <property type="molecule type" value="Genomic_DNA"/>
</dbReference>
<organism evidence="2 3">
    <name type="scientific">Aplosporella prunicola CBS 121167</name>
    <dbReference type="NCBI Taxonomy" id="1176127"/>
    <lineage>
        <taxon>Eukaryota</taxon>
        <taxon>Fungi</taxon>
        <taxon>Dikarya</taxon>
        <taxon>Ascomycota</taxon>
        <taxon>Pezizomycotina</taxon>
        <taxon>Dothideomycetes</taxon>
        <taxon>Dothideomycetes incertae sedis</taxon>
        <taxon>Botryosphaeriales</taxon>
        <taxon>Aplosporellaceae</taxon>
        <taxon>Aplosporella</taxon>
    </lineage>
</organism>
<feature type="signal peptide" evidence="1">
    <location>
        <begin position="1"/>
        <end position="15"/>
    </location>
</feature>
<name>A0A6A6BFR0_9PEZI</name>